<reference evidence="1 2" key="1">
    <citation type="journal article" date="2019" name="Int. J. Syst. Evol. Microbiol.">
        <title>The Global Catalogue of Microorganisms (GCM) 10K type strain sequencing project: providing services to taxonomists for standard genome sequencing and annotation.</title>
        <authorList>
            <consortium name="The Broad Institute Genomics Platform"/>
            <consortium name="The Broad Institute Genome Sequencing Center for Infectious Disease"/>
            <person name="Wu L."/>
            <person name="Ma J."/>
        </authorList>
    </citation>
    <scope>NUCLEOTIDE SEQUENCE [LARGE SCALE GENOMIC DNA]</scope>
    <source>
        <strain evidence="1 2">JCM 16259</strain>
    </source>
</reference>
<keyword evidence="2" id="KW-1185">Reference proteome</keyword>
<accession>A0ABN3M9C0</accession>
<evidence type="ECO:0000313" key="2">
    <source>
        <dbReference type="Proteomes" id="UP001500730"/>
    </source>
</evidence>
<dbReference type="Proteomes" id="UP001500730">
    <property type="component" value="Unassembled WGS sequence"/>
</dbReference>
<gene>
    <name evidence="1" type="ORF">GCM10009858_39180</name>
</gene>
<name>A0ABN3M9C0_9MICO</name>
<organism evidence="1 2">
    <name type="scientific">Terrabacter carboxydivorans</name>
    <dbReference type="NCBI Taxonomy" id="619730"/>
    <lineage>
        <taxon>Bacteria</taxon>
        <taxon>Bacillati</taxon>
        <taxon>Actinomycetota</taxon>
        <taxon>Actinomycetes</taxon>
        <taxon>Micrococcales</taxon>
        <taxon>Intrasporangiaceae</taxon>
        <taxon>Terrabacter</taxon>
    </lineage>
</organism>
<evidence type="ECO:0000313" key="1">
    <source>
        <dbReference type="EMBL" id="GAA2497072.1"/>
    </source>
</evidence>
<protein>
    <submittedName>
        <fullName evidence="1">Uncharacterized protein</fullName>
    </submittedName>
</protein>
<comment type="caution">
    <text evidence="1">The sequence shown here is derived from an EMBL/GenBank/DDBJ whole genome shotgun (WGS) entry which is preliminary data.</text>
</comment>
<dbReference type="EMBL" id="BAAARE010000021">
    <property type="protein sequence ID" value="GAA2497072.1"/>
    <property type="molecule type" value="Genomic_DNA"/>
</dbReference>
<sequence length="141" mass="16257">MTHRDWVKRNWPQDATTDARFAGRSGAVGELRARGVVVGYVMLTVQDWATQRGHLWWKRLEESQTLPELHVHLPARGLAEGAAGLPLSWFAHDADEANRIYEACFEVRRLEWDGGTYEVVWLVEPSAAQIRDAWFWEPDEE</sequence>
<proteinExistence type="predicted"/>